<reference evidence="1 2" key="1">
    <citation type="journal article" date="2019" name="Sci. Rep.">
        <title>Orb-weaving spider Araneus ventricosus genome elucidates the spidroin gene catalogue.</title>
        <authorList>
            <person name="Kono N."/>
            <person name="Nakamura H."/>
            <person name="Ohtoshi R."/>
            <person name="Moran D.A.P."/>
            <person name="Shinohara A."/>
            <person name="Yoshida Y."/>
            <person name="Fujiwara M."/>
            <person name="Mori M."/>
            <person name="Tomita M."/>
            <person name="Arakawa K."/>
        </authorList>
    </citation>
    <scope>NUCLEOTIDE SEQUENCE [LARGE SCALE GENOMIC DNA]</scope>
</reference>
<evidence type="ECO:0000313" key="1">
    <source>
        <dbReference type="EMBL" id="GBL75793.1"/>
    </source>
</evidence>
<sequence length="21" mass="2420">LSWHPFSKLPHRTIGKTFGPL</sequence>
<accession>A0A4Y2A7P7</accession>
<evidence type="ECO:0000313" key="2">
    <source>
        <dbReference type="Proteomes" id="UP000499080"/>
    </source>
</evidence>
<dbReference type="EMBL" id="BGPR01079737">
    <property type="protein sequence ID" value="GBL75793.1"/>
    <property type="molecule type" value="Genomic_DNA"/>
</dbReference>
<keyword evidence="2" id="KW-1185">Reference proteome</keyword>
<protein>
    <submittedName>
        <fullName evidence="1">Uncharacterized protein</fullName>
    </submittedName>
</protein>
<comment type="caution">
    <text evidence="1">The sequence shown here is derived from an EMBL/GenBank/DDBJ whole genome shotgun (WGS) entry which is preliminary data.</text>
</comment>
<organism evidence="1 2">
    <name type="scientific">Araneus ventricosus</name>
    <name type="common">Orbweaver spider</name>
    <name type="synonym">Epeira ventricosa</name>
    <dbReference type="NCBI Taxonomy" id="182803"/>
    <lineage>
        <taxon>Eukaryota</taxon>
        <taxon>Metazoa</taxon>
        <taxon>Ecdysozoa</taxon>
        <taxon>Arthropoda</taxon>
        <taxon>Chelicerata</taxon>
        <taxon>Arachnida</taxon>
        <taxon>Araneae</taxon>
        <taxon>Araneomorphae</taxon>
        <taxon>Entelegynae</taxon>
        <taxon>Araneoidea</taxon>
        <taxon>Araneidae</taxon>
        <taxon>Araneus</taxon>
    </lineage>
</organism>
<dbReference type="Proteomes" id="UP000499080">
    <property type="component" value="Unassembled WGS sequence"/>
</dbReference>
<dbReference type="AlphaFoldDB" id="A0A4Y2A7P7"/>
<proteinExistence type="predicted"/>
<feature type="non-terminal residue" evidence="1">
    <location>
        <position position="21"/>
    </location>
</feature>
<feature type="non-terminal residue" evidence="1">
    <location>
        <position position="1"/>
    </location>
</feature>
<name>A0A4Y2A7P7_ARAVE</name>
<gene>
    <name evidence="1" type="ORF">AVEN_163557_1</name>
</gene>